<accession>A0A8X7TIZ6</accession>
<dbReference type="GO" id="GO:0008270">
    <property type="term" value="F:zinc ion binding"/>
    <property type="evidence" value="ECO:0007669"/>
    <property type="project" value="UniProtKB-KW"/>
</dbReference>
<keyword evidence="2" id="KW-0479">Metal-binding</keyword>
<feature type="domain" description="A20-type" evidence="6">
    <location>
        <begin position="3"/>
        <end position="37"/>
    </location>
</feature>
<dbReference type="Pfam" id="PF01754">
    <property type="entry name" value="zf-A20"/>
    <property type="match status" value="1"/>
</dbReference>
<name>A0A8X7TIZ6_BRACI</name>
<reference evidence="8 9" key="1">
    <citation type="submission" date="2020-02" db="EMBL/GenBank/DDBJ databases">
        <authorList>
            <person name="Ma Q."/>
            <person name="Huang Y."/>
            <person name="Song X."/>
            <person name="Pei D."/>
        </authorList>
    </citation>
    <scope>NUCLEOTIDE SEQUENCE [LARGE SCALE GENOMIC DNA]</scope>
    <source>
        <strain evidence="8">Sxm20200214</strain>
        <tissue evidence="8">Leaf</tissue>
    </source>
</reference>
<gene>
    <name evidence="8" type="ORF">Bca52824_095326</name>
</gene>
<comment type="function">
    <text evidence="1">May be involved in environmental stress response.</text>
</comment>
<dbReference type="EMBL" id="JAAMPC010000342">
    <property type="protein sequence ID" value="KAG2242836.1"/>
    <property type="molecule type" value="Genomic_DNA"/>
</dbReference>
<dbReference type="InterPro" id="IPR002653">
    <property type="entry name" value="Znf_A20"/>
</dbReference>
<dbReference type="SMART" id="SM00259">
    <property type="entry name" value="ZnF_A20"/>
    <property type="match status" value="1"/>
</dbReference>
<organism evidence="8 9">
    <name type="scientific">Brassica carinata</name>
    <name type="common">Ethiopian mustard</name>
    <name type="synonym">Abyssinian cabbage</name>
    <dbReference type="NCBI Taxonomy" id="52824"/>
    <lineage>
        <taxon>Eukaryota</taxon>
        <taxon>Viridiplantae</taxon>
        <taxon>Streptophyta</taxon>
        <taxon>Embryophyta</taxon>
        <taxon>Tracheophyta</taxon>
        <taxon>Spermatophyta</taxon>
        <taxon>Magnoliopsida</taxon>
        <taxon>eudicotyledons</taxon>
        <taxon>Gunneridae</taxon>
        <taxon>Pentapetalae</taxon>
        <taxon>rosids</taxon>
        <taxon>malvids</taxon>
        <taxon>Brassicales</taxon>
        <taxon>Brassicaceae</taxon>
        <taxon>Brassiceae</taxon>
        <taxon>Brassica</taxon>
    </lineage>
</organism>
<evidence type="ECO:0000256" key="4">
    <source>
        <dbReference type="ARBA" id="ARBA00022833"/>
    </source>
</evidence>
<evidence type="ECO:0000259" key="7">
    <source>
        <dbReference type="PROSITE" id="PS51039"/>
    </source>
</evidence>
<dbReference type="PROSITE" id="PS51036">
    <property type="entry name" value="ZF_A20"/>
    <property type="match status" value="1"/>
</dbReference>
<dbReference type="Proteomes" id="UP000886595">
    <property type="component" value="Unassembled WGS sequence"/>
</dbReference>
<dbReference type="FunFam" id="4.10.1110.10:FF:000001">
    <property type="entry name" value="Zinc finger AN1-type containing 6"/>
    <property type="match status" value="1"/>
</dbReference>
<dbReference type="OrthoDB" id="428577at2759"/>
<evidence type="ECO:0000313" key="9">
    <source>
        <dbReference type="Proteomes" id="UP000886595"/>
    </source>
</evidence>
<keyword evidence="4" id="KW-0862">Zinc</keyword>
<proteinExistence type="predicted"/>
<evidence type="ECO:0000256" key="2">
    <source>
        <dbReference type="ARBA" id="ARBA00022723"/>
    </source>
</evidence>
<evidence type="ECO:0000256" key="1">
    <source>
        <dbReference type="ARBA" id="ARBA00003732"/>
    </source>
</evidence>
<feature type="domain" description="AN1-type" evidence="7">
    <location>
        <begin position="75"/>
        <end position="121"/>
    </location>
</feature>
<keyword evidence="9" id="KW-1185">Reference proteome</keyword>
<dbReference type="AlphaFoldDB" id="A0A8X7TIZ6"/>
<keyword evidence="3 5" id="KW-0863">Zinc-finger</keyword>
<comment type="caution">
    <text evidence="8">The sequence shown here is derived from an EMBL/GenBank/DDBJ whole genome shotgun (WGS) entry which is preliminary data.</text>
</comment>
<dbReference type="PANTHER" id="PTHR10634">
    <property type="entry name" value="AN1-TYPE ZINC FINGER PROTEIN"/>
    <property type="match status" value="1"/>
</dbReference>
<dbReference type="PROSITE" id="PS51039">
    <property type="entry name" value="ZF_AN1"/>
    <property type="match status" value="1"/>
</dbReference>
<dbReference type="Gene3D" id="1.20.5.4770">
    <property type="match status" value="1"/>
</dbReference>
<evidence type="ECO:0000256" key="5">
    <source>
        <dbReference type="PROSITE-ProRule" id="PRU00449"/>
    </source>
</evidence>
<dbReference type="InterPro" id="IPR050652">
    <property type="entry name" value="AN1_A20_ZnFinger"/>
</dbReference>
<evidence type="ECO:0000313" key="8">
    <source>
        <dbReference type="EMBL" id="KAG2242836.1"/>
    </source>
</evidence>
<dbReference type="InterPro" id="IPR035896">
    <property type="entry name" value="AN1-like_Znf"/>
</dbReference>
<sequence length="140" mass="15607">MTGVEPSLCMNGCGFFSTPQTKNLCSKCYNKFLKDESARYLDTIRDHTKAATDAGEKATTVVEKHEKTMAVVVKNKKRSRCTACNKKVGLLGFECRCGHVFCGSHRHPEEHSCLSDYKSAAITDLTIQNPVIKADKLYRI</sequence>
<dbReference type="InterPro" id="IPR000058">
    <property type="entry name" value="Znf_AN1"/>
</dbReference>
<dbReference type="GO" id="GO:0003677">
    <property type="term" value="F:DNA binding"/>
    <property type="evidence" value="ECO:0007669"/>
    <property type="project" value="InterPro"/>
</dbReference>
<evidence type="ECO:0000256" key="3">
    <source>
        <dbReference type="ARBA" id="ARBA00022771"/>
    </source>
</evidence>
<dbReference type="Gene3D" id="4.10.1110.10">
    <property type="entry name" value="AN1-like Zinc finger"/>
    <property type="match status" value="1"/>
</dbReference>
<dbReference type="SMART" id="SM00154">
    <property type="entry name" value="ZnF_AN1"/>
    <property type="match status" value="1"/>
</dbReference>
<dbReference type="SUPFAM" id="SSF57716">
    <property type="entry name" value="Glucocorticoid receptor-like (DNA-binding domain)"/>
    <property type="match status" value="1"/>
</dbReference>
<dbReference type="PANTHER" id="PTHR10634:SF124">
    <property type="entry name" value="ZINC FINGER A20 AND AN1 DOMAIN-CONTAINING STRESS-ASSOCIATED PROTEIN 8-RELATED"/>
    <property type="match status" value="1"/>
</dbReference>
<dbReference type="Pfam" id="PF01428">
    <property type="entry name" value="zf-AN1"/>
    <property type="match status" value="1"/>
</dbReference>
<protein>
    <submittedName>
        <fullName evidence="8">Uncharacterized protein</fullName>
    </submittedName>
</protein>
<dbReference type="SUPFAM" id="SSF118310">
    <property type="entry name" value="AN1-like Zinc finger"/>
    <property type="match status" value="1"/>
</dbReference>
<evidence type="ECO:0000259" key="6">
    <source>
        <dbReference type="PROSITE" id="PS51036"/>
    </source>
</evidence>